<dbReference type="GO" id="GO:0016020">
    <property type="term" value="C:membrane"/>
    <property type="evidence" value="ECO:0007669"/>
    <property type="project" value="UniProtKB-SubCell"/>
</dbReference>
<keyword evidence="9" id="KW-0594">Phospholipid biosynthesis</keyword>
<name>A0A498IE95_MALDO</name>
<dbReference type="SMART" id="SM00563">
    <property type="entry name" value="PlsC"/>
    <property type="match status" value="1"/>
</dbReference>
<evidence type="ECO:0000313" key="15">
    <source>
        <dbReference type="Proteomes" id="UP000290289"/>
    </source>
</evidence>
<comment type="subcellular location">
    <subcellularLocation>
        <location evidence="1">Membrane</location>
        <topology evidence="1">Multi-pass membrane protein</topology>
    </subcellularLocation>
</comment>
<dbReference type="InterPro" id="IPR023214">
    <property type="entry name" value="HAD_sf"/>
</dbReference>
<keyword evidence="11" id="KW-0012">Acyltransferase</keyword>
<dbReference type="STRING" id="3750.A0A498IE95"/>
<dbReference type="GO" id="GO:0008654">
    <property type="term" value="P:phospholipid biosynthetic process"/>
    <property type="evidence" value="ECO:0007669"/>
    <property type="project" value="UniProtKB-KW"/>
</dbReference>
<gene>
    <name evidence="14" type="ORF">DVH24_036097</name>
</gene>
<dbReference type="Proteomes" id="UP000290289">
    <property type="component" value="Chromosome 12"/>
</dbReference>
<dbReference type="SUPFAM" id="SSF69593">
    <property type="entry name" value="Glycerol-3-phosphate (1)-acyltransferase"/>
    <property type="match status" value="1"/>
</dbReference>
<dbReference type="SUPFAM" id="SSF50978">
    <property type="entry name" value="WD40 repeat-like"/>
    <property type="match status" value="1"/>
</dbReference>
<dbReference type="Gene3D" id="3.40.50.1000">
    <property type="entry name" value="HAD superfamily/HAD-like"/>
    <property type="match status" value="1"/>
</dbReference>
<dbReference type="CDD" id="cd06551">
    <property type="entry name" value="LPLAT"/>
    <property type="match status" value="1"/>
</dbReference>
<keyword evidence="15" id="KW-1185">Reference proteome</keyword>
<evidence type="ECO:0000256" key="7">
    <source>
        <dbReference type="ARBA" id="ARBA00023098"/>
    </source>
</evidence>
<keyword evidence="7" id="KW-0443">Lipid metabolism</keyword>
<evidence type="ECO:0000256" key="3">
    <source>
        <dbReference type="ARBA" id="ARBA00007937"/>
    </source>
</evidence>
<evidence type="ECO:0000256" key="12">
    <source>
        <dbReference type="SAM" id="Phobius"/>
    </source>
</evidence>
<keyword evidence="8 12" id="KW-0472">Membrane</keyword>
<keyword evidence="5 12" id="KW-0812">Transmembrane</keyword>
<dbReference type="AlphaFoldDB" id="A0A498IE95"/>
<reference evidence="14 15" key="1">
    <citation type="submission" date="2018-10" db="EMBL/GenBank/DDBJ databases">
        <title>A high-quality apple genome assembly.</title>
        <authorList>
            <person name="Hu J."/>
        </authorList>
    </citation>
    <scope>NUCLEOTIDE SEQUENCE [LARGE SCALE GENOMIC DNA]</scope>
    <source>
        <strain evidence="15">cv. HFTH1</strain>
        <tissue evidence="14">Young leaf</tissue>
    </source>
</reference>
<evidence type="ECO:0000256" key="10">
    <source>
        <dbReference type="ARBA" id="ARBA00023264"/>
    </source>
</evidence>
<evidence type="ECO:0000256" key="11">
    <source>
        <dbReference type="ARBA" id="ARBA00023315"/>
    </source>
</evidence>
<organism evidence="14 15">
    <name type="scientific">Malus domestica</name>
    <name type="common">Apple</name>
    <name type="synonym">Pyrus malus</name>
    <dbReference type="NCBI Taxonomy" id="3750"/>
    <lineage>
        <taxon>Eukaryota</taxon>
        <taxon>Viridiplantae</taxon>
        <taxon>Streptophyta</taxon>
        <taxon>Embryophyta</taxon>
        <taxon>Tracheophyta</taxon>
        <taxon>Spermatophyta</taxon>
        <taxon>Magnoliopsida</taxon>
        <taxon>eudicotyledons</taxon>
        <taxon>Gunneridae</taxon>
        <taxon>Pentapetalae</taxon>
        <taxon>rosids</taxon>
        <taxon>fabids</taxon>
        <taxon>Rosales</taxon>
        <taxon>Rosaceae</taxon>
        <taxon>Amygdaloideae</taxon>
        <taxon>Maleae</taxon>
        <taxon>Malus</taxon>
    </lineage>
</organism>
<keyword evidence="6 12" id="KW-1133">Transmembrane helix</keyword>
<evidence type="ECO:0000256" key="6">
    <source>
        <dbReference type="ARBA" id="ARBA00022989"/>
    </source>
</evidence>
<dbReference type="Gene3D" id="3.30.710.10">
    <property type="entry name" value="Potassium Channel Kv1.1, Chain A"/>
    <property type="match status" value="1"/>
</dbReference>
<dbReference type="GO" id="GO:0010143">
    <property type="term" value="P:cutin biosynthetic process"/>
    <property type="evidence" value="ECO:0007669"/>
    <property type="project" value="UniProtKB-ARBA"/>
</dbReference>
<dbReference type="PANTHER" id="PTHR15486">
    <property type="entry name" value="ANCIENT UBIQUITOUS PROTEIN"/>
    <property type="match status" value="1"/>
</dbReference>
<keyword evidence="9" id="KW-0444">Lipid biosynthesis</keyword>
<comment type="pathway">
    <text evidence="2">Protein modification; protein ubiquitination.</text>
</comment>
<keyword evidence="10" id="KW-1208">Phospholipid metabolism</keyword>
<dbReference type="GO" id="GO:0016791">
    <property type="term" value="F:phosphatase activity"/>
    <property type="evidence" value="ECO:0007669"/>
    <property type="project" value="UniProtKB-ARBA"/>
</dbReference>
<dbReference type="SUPFAM" id="SSF54695">
    <property type="entry name" value="POZ domain"/>
    <property type="match status" value="1"/>
</dbReference>
<dbReference type="InterPro" id="IPR036322">
    <property type="entry name" value="WD40_repeat_dom_sf"/>
</dbReference>
<evidence type="ECO:0000259" key="13">
    <source>
        <dbReference type="SMART" id="SM00563"/>
    </source>
</evidence>
<dbReference type="Pfam" id="PF02214">
    <property type="entry name" value="BTB_2"/>
    <property type="match status" value="1"/>
</dbReference>
<evidence type="ECO:0000256" key="4">
    <source>
        <dbReference type="ARBA" id="ARBA00022679"/>
    </source>
</evidence>
<dbReference type="InterPro" id="IPR056462">
    <property type="entry name" value="HAD_RAM2/GPAT1-8"/>
</dbReference>
<dbReference type="InterPro" id="IPR003131">
    <property type="entry name" value="T1-type_BTB"/>
</dbReference>
<evidence type="ECO:0000256" key="9">
    <source>
        <dbReference type="ARBA" id="ARBA00023209"/>
    </source>
</evidence>
<feature type="domain" description="Phospholipid/glycerol acyltransferase" evidence="13">
    <location>
        <begin position="301"/>
        <end position="402"/>
    </location>
</feature>
<keyword evidence="4" id="KW-0808">Transferase</keyword>
<evidence type="ECO:0000256" key="5">
    <source>
        <dbReference type="ARBA" id="ARBA00022692"/>
    </source>
</evidence>
<dbReference type="Pfam" id="PF01553">
    <property type="entry name" value="Acyltransferase"/>
    <property type="match status" value="1"/>
</dbReference>
<feature type="transmembrane region" description="Helical" evidence="12">
    <location>
        <begin position="242"/>
        <end position="263"/>
    </location>
</feature>
<evidence type="ECO:0000313" key="14">
    <source>
        <dbReference type="EMBL" id="RXH81756.1"/>
    </source>
</evidence>
<proteinExistence type="inferred from homology"/>
<dbReference type="InterPro" id="IPR057441">
    <property type="entry name" value="Beta_prop_At2g24240"/>
</dbReference>
<dbReference type="Pfam" id="PF25279">
    <property type="entry name" value="Beta_prop_At2g24240"/>
    <property type="match status" value="1"/>
</dbReference>
<evidence type="ECO:0000256" key="2">
    <source>
        <dbReference type="ARBA" id="ARBA00004906"/>
    </source>
</evidence>
<dbReference type="GO" id="GO:0090447">
    <property type="term" value="F:glycerol-3-phosphate 2-O-acyltransferase activity"/>
    <property type="evidence" value="ECO:0007669"/>
    <property type="project" value="TreeGrafter"/>
</dbReference>
<dbReference type="CDD" id="cd18316">
    <property type="entry name" value="BTB_POZ_KCTD-like"/>
    <property type="match status" value="1"/>
</dbReference>
<comment type="similarity">
    <text evidence="3">Belongs to the GPAT/DAPAT family.</text>
</comment>
<dbReference type="SUPFAM" id="SSF56784">
    <property type="entry name" value="HAD-like"/>
    <property type="match status" value="1"/>
</dbReference>
<dbReference type="InterPro" id="IPR036412">
    <property type="entry name" value="HAD-like_sf"/>
</dbReference>
<sequence>MGAWRRFEPISRCSTEGRSNQTVAADLDGTLLVSRSAFPYFMLVAIEAGSFLRGLVLLLSVPFVYFTYLFLSESIAIKTFIFISFAGLKIKDIEMVSRSVLPKFYAEDVHPQTWKVFNSFGKRYIITANPRILVEPFVKFFLGADKVLGTELEATKSGRATGFVSKPGVLVGEHKREAVLKEFGTNLPDLGLGDRETDHDFMSICKEGYMVPRTRCEPLPRNKLLSPVIFHEGRLVQRPTPIVALLTFLWMPIGILLAILRVYTNIPLPERIARYNYKLLGINLVVKGTPPPPPKKGQSGVLFICNHRTVLDPVVTAVALGRKISCVTYSISKFTELISPIKAVALSREREKDAENIKRLLEEGDLVICPEGTTCREPFLLRFSALFAELTDRIVPVAINTKQSVFHGTTVRGHKLLDPYFVFMNPMPTYEITFLNQLPSELTCKGGKSAYEVANYIQRVLAGTLGFECTNLTRKDKYSILAGTDGRKGNSHTAPRPHPDDRIKLNVGGKYFETTLETIQAGGPDSLLAALSNRSTEDPNPVFIDRDPEIFSVILSLLRSKGLPSAARLFSKQELADEALYYGIESQLKSAMSPPPLSGIDASIVTTVQPAYDGCPSAITAGDDGSVWIAHGGQISSYDWKLSYAGTLRTHLEDITSICRVYPDIAAIGSESSAGLHFYDFSGVRNLGSIHWTDPEDPRIFKARVTAIADSPSSVFASFDCSHRENCIFLIDKSTLKIVSELSRQPGSSAKNLAVGKLRWLPETGLIVGSSVTCGAFGYSGYIRLWDPRSNEVVWEANEPGSGRSSRFGDSFADVDADVEESTLFKLCSKSGDLAVADLRKLGDDPWVYLQDKNPSLRYTGGDGTGGNNNSVVRCYRKQVFVGREGGLEVWSKVAEAERRVEIENGVCEGWYRRNFVDKVEDSERGIIKKIEGGGDRLFVIREDVEGIEMRGALVADMYIPNQFAMMVDTRRLDAVRKQDFIEKMLETIPMQYLSGGAIDGSGDVSDASIFNN</sequence>
<protein>
    <recommendedName>
        <fullName evidence="13">Phospholipid/glycerol acyltransferase domain-containing protein</fullName>
    </recommendedName>
</protein>
<accession>A0A498IE95</accession>
<dbReference type="Pfam" id="PF23270">
    <property type="entry name" value="HAD_RAM2_N"/>
    <property type="match status" value="1"/>
</dbReference>
<evidence type="ECO:0000256" key="1">
    <source>
        <dbReference type="ARBA" id="ARBA00004141"/>
    </source>
</evidence>
<dbReference type="InterPro" id="IPR011333">
    <property type="entry name" value="SKP1/BTB/POZ_sf"/>
</dbReference>
<dbReference type="PANTHER" id="PTHR15486:SF49">
    <property type="entry name" value="GLYCEROL-3-PHOSPHATE 2-O-ACYLTRANSFERASE 6"/>
    <property type="match status" value="1"/>
</dbReference>
<dbReference type="FunFam" id="3.40.50.1000:FF:000134">
    <property type="entry name" value="Glycerol-3-phosphate 2-O-acyltransferase 6"/>
    <property type="match status" value="1"/>
</dbReference>
<comment type="caution">
    <text evidence="14">The sequence shown here is derived from an EMBL/GenBank/DDBJ whole genome shotgun (WGS) entry which is preliminary data.</text>
</comment>
<dbReference type="InterPro" id="IPR002123">
    <property type="entry name" value="Plipid/glycerol_acylTrfase"/>
</dbReference>
<dbReference type="GO" id="GO:0051260">
    <property type="term" value="P:protein homooligomerization"/>
    <property type="evidence" value="ECO:0007669"/>
    <property type="project" value="InterPro"/>
</dbReference>
<evidence type="ECO:0000256" key="8">
    <source>
        <dbReference type="ARBA" id="ARBA00023136"/>
    </source>
</evidence>
<dbReference type="EMBL" id="RDQH01000338">
    <property type="protein sequence ID" value="RXH81756.1"/>
    <property type="molecule type" value="Genomic_DNA"/>
</dbReference>